<feature type="compositionally biased region" description="Low complexity" evidence="1">
    <location>
        <begin position="612"/>
        <end position="623"/>
    </location>
</feature>
<organism evidence="2 3">
    <name type="scientific">Pleurodeles waltl</name>
    <name type="common">Iberian ribbed newt</name>
    <dbReference type="NCBI Taxonomy" id="8319"/>
    <lineage>
        <taxon>Eukaryota</taxon>
        <taxon>Metazoa</taxon>
        <taxon>Chordata</taxon>
        <taxon>Craniata</taxon>
        <taxon>Vertebrata</taxon>
        <taxon>Euteleostomi</taxon>
        <taxon>Amphibia</taxon>
        <taxon>Batrachia</taxon>
        <taxon>Caudata</taxon>
        <taxon>Salamandroidea</taxon>
        <taxon>Salamandridae</taxon>
        <taxon>Pleurodelinae</taxon>
        <taxon>Pleurodeles</taxon>
    </lineage>
</organism>
<dbReference type="EMBL" id="JANPWB010000009">
    <property type="protein sequence ID" value="KAJ1147655.1"/>
    <property type="molecule type" value="Genomic_DNA"/>
</dbReference>
<feature type="compositionally biased region" description="Polar residues" evidence="1">
    <location>
        <begin position="208"/>
        <end position="218"/>
    </location>
</feature>
<comment type="caution">
    <text evidence="2">The sequence shown here is derived from an EMBL/GenBank/DDBJ whole genome shotgun (WGS) entry which is preliminary data.</text>
</comment>
<evidence type="ECO:0000256" key="1">
    <source>
        <dbReference type="SAM" id="MobiDB-lite"/>
    </source>
</evidence>
<dbReference type="AlphaFoldDB" id="A0AAV7R819"/>
<feature type="compositionally biased region" description="Basic residues" evidence="1">
    <location>
        <begin position="491"/>
        <end position="502"/>
    </location>
</feature>
<feature type="compositionally biased region" description="Basic residues" evidence="1">
    <location>
        <begin position="699"/>
        <end position="711"/>
    </location>
</feature>
<feature type="region of interest" description="Disordered" evidence="1">
    <location>
        <begin position="594"/>
        <end position="626"/>
    </location>
</feature>
<feature type="region of interest" description="Disordered" evidence="1">
    <location>
        <begin position="44"/>
        <end position="84"/>
    </location>
</feature>
<feature type="compositionally biased region" description="Polar residues" evidence="1">
    <location>
        <begin position="343"/>
        <end position="352"/>
    </location>
</feature>
<protein>
    <submittedName>
        <fullName evidence="2">Uncharacterized protein</fullName>
    </submittedName>
</protein>
<feature type="compositionally biased region" description="Polar residues" evidence="1">
    <location>
        <begin position="464"/>
        <end position="473"/>
    </location>
</feature>
<evidence type="ECO:0000313" key="3">
    <source>
        <dbReference type="Proteomes" id="UP001066276"/>
    </source>
</evidence>
<evidence type="ECO:0000313" key="2">
    <source>
        <dbReference type="EMBL" id="KAJ1147655.1"/>
    </source>
</evidence>
<feature type="compositionally biased region" description="Polar residues" evidence="1">
    <location>
        <begin position="69"/>
        <end position="78"/>
    </location>
</feature>
<sequence length="832" mass="88815">MVQHRRKCSPLDEASAGEGSAQQAVFTTGRGLSSGRLSIAASVHHWKSSQQGKAQHSSKCSPLDEATAGNGSAQQPVFTTGRGLSSGRLSIAASVHHWKRPQQRKTQHSSQCSPLDEATAGNGSAQQPVFTTGRGLSSGRLSIAASVHHWKRPQQRKTQHSSQCSPLEEASAGEDSAQQSVSTTGRGLSRGRLSIAASVHHWKRPQQGKAQYSSQSSPLEEASAGEGSAQREVFTTGRRLSRESSKCSSLEDASAGEGSAQQAVFTTGRGLSRGRFTTAASVHHWKRPQQGKAQHSSQSSPLEEASAGKGSAQQEVFTTGRGLSRGRFTTAASVHHWKRPQQGKAQHSSQCSPLEEATAGNGSAQKEVFTTGRGLSRRRLSTAASLHHWKRPQQRKTQHSSQCSPLEEASVGEGSAQQPVFTTGRGLSSGRLSIAASVHHWKRPQQRKTQHSSQCSPLDEATAGNGSAQQPVFTTGRGLSSGRLSIAASVHHWKRPQQRKTQHSSLCSPLEEASTGEDSAQQPVSTTGRGLSRGRLSIAASVHHWKRPQQGKAQYSSQSSPLEEASAGEGSAQREVFTTGRRLSRERFTTAASVHHWTGPQQGKTQHSSQCSSLEEASAGEGSAQREVCTTGRALSRGRLCAATSVHHWKMPQQGKALHSRQCSPLEEASAEEGSPQQQVFTTGRGLSRGRRSIAASVHHWKRPQQGKARHSSQCSPLEEASAGEGSVQQPVFTTGRGLSRGRLSTAASVHHWKRPQQGKAQHSRQCSPLEEASAGEGAAQQAVFTTGRGLSRGRLGTAASVHHWKRPQQGKAWHSSQCSPLEEASAGEGSA</sequence>
<feature type="region of interest" description="Disordered" evidence="1">
    <location>
        <begin position="439"/>
        <end position="479"/>
    </location>
</feature>
<name>A0AAV7R819_PLEWA</name>
<feature type="compositionally biased region" description="Polar residues" evidence="1">
    <location>
        <begin position="291"/>
        <end position="301"/>
    </location>
</feature>
<dbReference type="Proteomes" id="UP001066276">
    <property type="component" value="Chromosome 5"/>
</dbReference>
<feature type="compositionally biased region" description="Low complexity" evidence="1">
    <location>
        <begin position="771"/>
        <end position="798"/>
    </location>
</feature>
<reference evidence="2" key="1">
    <citation type="journal article" date="2022" name="bioRxiv">
        <title>Sequencing and chromosome-scale assembly of the giantPleurodeles waltlgenome.</title>
        <authorList>
            <person name="Brown T."/>
            <person name="Elewa A."/>
            <person name="Iarovenko S."/>
            <person name="Subramanian E."/>
            <person name="Araus A.J."/>
            <person name="Petzold A."/>
            <person name="Susuki M."/>
            <person name="Suzuki K.-i.T."/>
            <person name="Hayashi T."/>
            <person name="Toyoda A."/>
            <person name="Oliveira C."/>
            <person name="Osipova E."/>
            <person name="Leigh N.D."/>
            <person name="Simon A."/>
            <person name="Yun M.H."/>
        </authorList>
    </citation>
    <scope>NUCLEOTIDE SEQUENCE</scope>
    <source>
        <strain evidence="2">20211129_DDA</strain>
        <tissue evidence="2">Liver</tissue>
    </source>
</reference>
<feature type="compositionally biased region" description="Polar residues" evidence="1">
    <location>
        <begin position="48"/>
        <end position="60"/>
    </location>
</feature>
<proteinExistence type="predicted"/>
<feature type="region of interest" description="Disordered" evidence="1">
    <location>
        <begin position="652"/>
        <end position="731"/>
    </location>
</feature>
<feature type="region of interest" description="Disordered" evidence="1">
    <location>
        <begin position="1"/>
        <end position="22"/>
    </location>
</feature>
<feature type="compositionally biased region" description="Polar residues" evidence="1">
    <location>
        <begin position="121"/>
        <end position="130"/>
    </location>
</feature>
<feature type="region of interest" description="Disordered" evidence="1">
    <location>
        <begin position="283"/>
        <end position="319"/>
    </location>
</feature>
<feature type="region of interest" description="Disordered" evidence="1">
    <location>
        <begin position="491"/>
        <end position="576"/>
    </location>
</feature>
<feature type="compositionally biased region" description="Polar residues" evidence="1">
    <location>
        <begin position="599"/>
        <end position="611"/>
    </location>
</feature>
<accession>A0AAV7R819</accession>
<gene>
    <name evidence="2" type="ORF">NDU88_000515</name>
</gene>
<feature type="compositionally biased region" description="Basic residues" evidence="1">
    <location>
        <begin position="439"/>
        <end position="450"/>
    </location>
</feature>
<feature type="region of interest" description="Disordered" evidence="1">
    <location>
        <begin position="752"/>
        <end position="832"/>
    </location>
</feature>
<feature type="compositionally biased region" description="Polar residues" evidence="1">
    <location>
        <begin position="516"/>
        <end position="529"/>
    </location>
</feature>
<feature type="compositionally biased region" description="Polar residues" evidence="1">
    <location>
        <begin position="551"/>
        <end position="561"/>
    </location>
</feature>
<feature type="compositionally biased region" description="Basic residues" evidence="1">
    <location>
        <begin position="96"/>
        <end position="107"/>
    </location>
</feature>
<feature type="region of interest" description="Disordered" evidence="1">
    <location>
        <begin position="148"/>
        <end position="271"/>
    </location>
</feature>
<feature type="region of interest" description="Disordered" evidence="1">
    <location>
        <begin position="335"/>
        <end position="427"/>
    </location>
</feature>
<feature type="compositionally biased region" description="Basic residues" evidence="1">
    <location>
        <begin position="148"/>
        <end position="159"/>
    </location>
</feature>
<feature type="compositionally biased region" description="Polar residues" evidence="1">
    <location>
        <begin position="176"/>
        <end position="186"/>
    </location>
</feature>
<feature type="compositionally biased region" description="Basic residues" evidence="1">
    <location>
        <begin position="387"/>
        <end position="398"/>
    </location>
</feature>
<keyword evidence="3" id="KW-1185">Reference proteome</keyword>
<feature type="region of interest" description="Disordered" evidence="1">
    <location>
        <begin position="96"/>
        <end position="136"/>
    </location>
</feature>